<sequence length="667" mass="74880">MKTAKSSGYDKISVKLLQVAGGAIVVPLTYIFNQSLKTGIFPDDWKIAKVTPIHKSEEKTLCGNYRPISVISIVPKVFEKVVHEQLMKYLEHHQIISKFQSGFRVNHSTETSLLHVTNSWLANMDAGLINGVLFLDLKKAFDTVNHKILLSKLGFYGIRGLALSWFQSYLSNRKQICKVNNSLSTFQNITCGIPQGSNLGPLLFTIYINDLPNSLEITEPAMFADDTSLTATGESSFEIEYKLGGEIQNVKTWLDANKLTLNEEKTEYMLIGSGKRLKQIRNDPIIKIRDHIIKRVYKKKVLGLEIDDKLQWTKHVEKQTKKISCSIAMLRKVKPYVPQATLQMIVRKKQLNNLQATRTKLRHLRPLRTALVCTSQSAIFVATELHSPSESSSQTIETPELQNVVNPVLYRAGKRQARSPVPSKQVNQPILGASCEAATSMILNPPMAAKTDRTVTGAPVVIIMRGGIPVLLPPTCDTSRALDPPVSSSALGFTYLFTCIYRYSRWIEAIPMEHNVGSWPARCSQKLKPAFLEKRNDPPLKPTTHPMTPVSPDAIEPLLPTRLDRVFVPKLCFHHSWSIFRIEQPSDKEVSPEIEQPLDEEDSPEIEQPSDKEVSPEIEQPSDKEVSPEIEQPSDKEVSPEIEQPSDKEVSPENCHVTNLSNLNVEK</sequence>
<feature type="region of interest" description="Disordered" evidence="1">
    <location>
        <begin position="585"/>
        <end position="667"/>
    </location>
</feature>
<dbReference type="CDD" id="cd01650">
    <property type="entry name" value="RT_nLTR_like"/>
    <property type="match status" value="1"/>
</dbReference>
<proteinExistence type="predicted"/>
<dbReference type="Proteomes" id="UP001152795">
    <property type="component" value="Unassembled WGS sequence"/>
</dbReference>
<keyword evidence="2" id="KW-0812">Transmembrane</keyword>
<evidence type="ECO:0000313" key="3">
    <source>
        <dbReference type="EMBL" id="CAB4006755.1"/>
    </source>
</evidence>
<gene>
    <name evidence="3" type="ORF">PACLA_8A036946</name>
</gene>
<evidence type="ECO:0000256" key="1">
    <source>
        <dbReference type="SAM" id="MobiDB-lite"/>
    </source>
</evidence>
<keyword evidence="4" id="KW-1185">Reference proteome</keyword>
<dbReference type="InterPro" id="IPR043502">
    <property type="entry name" value="DNA/RNA_pol_sf"/>
</dbReference>
<name>A0A7D9ECZ2_PARCT</name>
<feature type="non-terminal residue" evidence="3">
    <location>
        <position position="667"/>
    </location>
</feature>
<dbReference type="PANTHER" id="PTHR33332">
    <property type="entry name" value="REVERSE TRANSCRIPTASE DOMAIN-CONTAINING PROTEIN"/>
    <property type="match status" value="1"/>
</dbReference>
<dbReference type="Pfam" id="PF00078">
    <property type="entry name" value="RVT_1"/>
    <property type="match status" value="1"/>
</dbReference>
<feature type="region of interest" description="Disordered" evidence="1">
    <location>
        <begin position="533"/>
        <end position="552"/>
    </location>
</feature>
<dbReference type="InterPro" id="IPR000477">
    <property type="entry name" value="RT_dom"/>
</dbReference>
<dbReference type="AlphaFoldDB" id="A0A7D9ECZ2"/>
<evidence type="ECO:0000256" key="2">
    <source>
        <dbReference type="SAM" id="Phobius"/>
    </source>
</evidence>
<comment type="caution">
    <text evidence="3">The sequence shown here is derived from an EMBL/GenBank/DDBJ whole genome shotgun (WGS) entry which is preliminary data.</text>
</comment>
<dbReference type="OrthoDB" id="6016580at2759"/>
<dbReference type="SUPFAM" id="SSF56672">
    <property type="entry name" value="DNA/RNA polymerases"/>
    <property type="match status" value="1"/>
</dbReference>
<evidence type="ECO:0000313" key="4">
    <source>
        <dbReference type="Proteomes" id="UP001152795"/>
    </source>
</evidence>
<dbReference type="PROSITE" id="PS50878">
    <property type="entry name" value="RT_POL"/>
    <property type="match status" value="1"/>
</dbReference>
<feature type="compositionally biased region" description="Polar residues" evidence="1">
    <location>
        <begin position="656"/>
        <end position="667"/>
    </location>
</feature>
<feature type="transmembrane region" description="Helical" evidence="2">
    <location>
        <begin position="12"/>
        <end position="32"/>
    </location>
</feature>
<accession>A0A7D9ECZ2</accession>
<protein>
    <submittedName>
        <fullName evidence="3">Uncharacterized protein</fullName>
    </submittedName>
</protein>
<feature type="compositionally biased region" description="Basic and acidic residues" evidence="1">
    <location>
        <begin position="609"/>
        <end position="651"/>
    </location>
</feature>
<keyword evidence="2" id="KW-0472">Membrane</keyword>
<reference evidence="3" key="1">
    <citation type="submission" date="2020-04" db="EMBL/GenBank/DDBJ databases">
        <authorList>
            <person name="Alioto T."/>
            <person name="Alioto T."/>
            <person name="Gomez Garrido J."/>
        </authorList>
    </citation>
    <scope>NUCLEOTIDE SEQUENCE</scope>
    <source>
        <strain evidence="3">A484AB</strain>
    </source>
</reference>
<dbReference type="EMBL" id="CACRXK020005593">
    <property type="protein sequence ID" value="CAB4006755.1"/>
    <property type="molecule type" value="Genomic_DNA"/>
</dbReference>
<keyword evidence="2" id="KW-1133">Transmembrane helix</keyword>
<feature type="compositionally biased region" description="Acidic residues" evidence="1">
    <location>
        <begin position="596"/>
        <end position="605"/>
    </location>
</feature>
<organism evidence="3 4">
    <name type="scientific">Paramuricea clavata</name>
    <name type="common">Red gorgonian</name>
    <name type="synonym">Violescent sea-whip</name>
    <dbReference type="NCBI Taxonomy" id="317549"/>
    <lineage>
        <taxon>Eukaryota</taxon>
        <taxon>Metazoa</taxon>
        <taxon>Cnidaria</taxon>
        <taxon>Anthozoa</taxon>
        <taxon>Octocorallia</taxon>
        <taxon>Malacalcyonacea</taxon>
        <taxon>Plexauridae</taxon>
        <taxon>Paramuricea</taxon>
    </lineage>
</organism>